<reference evidence="1 2" key="1">
    <citation type="submission" date="2020-01" db="EMBL/GenBank/DDBJ databases">
        <title>Genetics and antimicrobial susceptibilities of Nocardia species isolated from the soil; a comparison with species isolated from humans.</title>
        <authorList>
            <person name="Carrasco G."/>
            <person name="Monzon S."/>
            <person name="Sansegundo M."/>
            <person name="Garcia E."/>
            <person name="Garrido N."/>
            <person name="Medina M.J."/>
            <person name="Villalon P."/>
            <person name="Ramirez-Arocha A.C."/>
            <person name="Jimenez P."/>
            <person name="Cuesta I."/>
            <person name="Valdezate S."/>
        </authorList>
    </citation>
    <scope>NUCLEOTIDE SEQUENCE [LARGE SCALE GENOMIC DNA]</scope>
    <source>
        <strain evidence="1 2">CNM20110626</strain>
    </source>
</reference>
<evidence type="ECO:0000313" key="1">
    <source>
        <dbReference type="EMBL" id="NEW34874.1"/>
    </source>
</evidence>
<comment type="caution">
    <text evidence="1">The sequence shown here is derived from an EMBL/GenBank/DDBJ whole genome shotgun (WGS) entry which is preliminary data.</text>
</comment>
<evidence type="ECO:0000313" key="2">
    <source>
        <dbReference type="Proteomes" id="UP000471166"/>
    </source>
</evidence>
<dbReference type="EMBL" id="JAAGVB010000034">
    <property type="protein sequence ID" value="NEW34874.1"/>
    <property type="molecule type" value="Genomic_DNA"/>
</dbReference>
<gene>
    <name evidence="1" type="ORF">GV791_20260</name>
</gene>
<dbReference type="RefSeq" id="WP_163846003.1">
    <property type="nucleotide sequence ID" value="NZ_JAAGVB010000034.1"/>
</dbReference>
<sequence length="258" mass="28157">MQPINQVSYESWTRKPVRYLPVTCEGRLIGYLWAAVGSDAAGYERCLAADPDNMTCLSFWFDRLSENYRNGLDPVIAIRQWIGVPEDPRCGGIDASAVEREAPSLQAMWAELNPEAEPMGEGPWVQDGELPSGTPVDRSKGWSTPVMATPPTYAKHASSTVHYLPVVKDGVLIAYLWASPTDHAADYLPVASAGEQARAGAGLWQLRLSDFYATGTPPLDALRQCRNYPHDFMSGVIPADAHELVAPTLDELKALANG</sequence>
<protein>
    <submittedName>
        <fullName evidence="1">Uncharacterized protein</fullName>
    </submittedName>
</protein>
<dbReference type="AlphaFoldDB" id="A0A6P1CTZ1"/>
<proteinExistence type="predicted"/>
<dbReference type="Proteomes" id="UP000471166">
    <property type="component" value="Unassembled WGS sequence"/>
</dbReference>
<accession>A0A6P1CTZ1</accession>
<organism evidence="1 2">
    <name type="scientific">Nocardia cyriacigeorgica</name>
    <dbReference type="NCBI Taxonomy" id="135487"/>
    <lineage>
        <taxon>Bacteria</taxon>
        <taxon>Bacillati</taxon>
        <taxon>Actinomycetota</taxon>
        <taxon>Actinomycetes</taxon>
        <taxon>Mycobacteriales</taxon>
        <taxon>Nocardiaceae</taxon>
        <taxon>Nocardia</taxon>
    </lineage>
</organism>
<name>A0A6P1CTZ1_9NOCA</name>